<dbReference type="Proteomes" id="UP000075920">
    <property type="component" value="Unassembled WGS sequence"/>
</dbReference>
<reference evidence="2" key="2">
    <citation type="submission" date="2020-05" db="UniProtKB">
        <authorList>
            <consortium name="EnsemblMetazoa"/>
        </authorList>
    </citation>
    <scope>IDENTIFICATION</scope>
    <source>
        <strain evidence="2">MINIMUS1</strain>
    </source>
</reference>
<reference evidence="3" key="1">
    <citation type="submission" date="2013-03" db="EMBL/GenBank/DDBJ databases">
        <title>The Genome Sequence of Anopheles minimus MINIMUS1.</title>
        <authorList>
            <consortium name="The Broad Institute Genomics Platform"/>
            <person name="Neafsey D.E."/>
            <person name="Walton C."/>
            <person name="Walker B."/>
            <person name="Young S.K."/>
            <person name="Zeng Q."/>
            <person name="Gargeya S."/>
            <person name="Fitzgerald M."/>
            <person name="Haas B."/>
            <person name="Abouelleil A."/>
            <person name="Allen A.W."/>
            <person name="Alvarado L."/>
            <person name="Arachchi H.M."/>
            <person name="Berlin A.M."/>
            <person name="Chapman S.B."/>
            <person name="Gainer-Dewar J."/>
            <person name="Goldberg J."/>
            <person name="Griggs A."/>
            <person name="Gujja S."/>
            <person name="Hansen M."/>
            <person name="Howarth C."/>
            <person name="Imamovic A."/>
            <person name="Ireland A."/>
            <person name="Larimer J."/>
            <person name="McCowan C."/>
            <person name="Murphy C."/>
            <person name="Pearson M."/>
            <person name="Poon T.W."/>
            <person name="Priest M."/>
            <person name="Roberts A."/>
            <person name="Saif S."/>
            <person name="Shea T."/>
            <person name="Sisk P."/>
            <person name="Sykes S."/>
            <person name="Wortman J."/>
            <person name="Nusbaum C."/>
            <person name="Birren B."/>
        </authorList>
    </citation>
    <scope>NUCLEOTIDE SEQUENCE [LARGE SCALE GENOMIC DNA]</scope>
    <source>
        <strain evidence="3">MINIMUS1</strain>
    </source>
</reference>
<dbReference type="EnsemblMetazoa" id="AMIN006100-RA">
    <property type="protein sequence ID" value="AMIN006100-PA"/>
    <property type="gene ID" value="AMIN006100"/>
</dbReference>
<evidence type="ECO:0000313" key="2">
    <source>
        <dbReference type="EnsemblMetazoa" id="AMIN006100-PA"/>
    </source>
</evidence>
<name>A0A182W6X8_9DIPT</name>
<sequence>MTSRSLLWFAVLAALAINLHHVSAQLDNTIVSRRSTINSTLSSFSTNVVNKVNDYTNKFTSLRNDMSGQLRSASDTLTSFLSDQQIGDNALLASDVLSASSTTLSSSVTASLTITATFSTVGTCLNTKTQASVSATFSAFSTAHTSYFNIITSSTSPYLSTCRSRFANTANDLVNQCADRVQDCLNDENNELSRVSSILNNFMTLMRQHYQGLTQHIRSCSSLGSTTSRAEVKAEINACLKGIATYVAPLYRATIAQQFQLVNTMLQLEVVASNNRVKTCINQVTNTYTAMAEAIVPALNQCLQTGQSTTACTAEYARSAQTDRTQYEYGGTCVNDSDCDCQQKDPPVRSSSVVIASLRITMGMWSASIIFLIPLLCGLGNASPDLGLDISIDYVTMNNPNVLSSANMVGSATSDLQGAIGGYQVAKLNGSTSLVVSGEALVSLVGNITVNVNEVLRNISIVASQRQTAPSCMFASMNATIDRAFVALDMAGSLISRIQTSTSSQTGGALTSWMAMIQTAMTDISTYLDTLYKEVTAVMAAGPLSAATVANNIKPATLFNLAGAISVVTTAEKGLTTTVRSIRSAFEQASNILNSYSTDMTNALTSVNNTQRDYYNQVVNRITSYKNKVTWEAGWGVTDIVNRLPRVNPFMQDSTTRTTALQLNASITTTNTAILSQADIFANSLQSQMTLIFTGAEAFVQTNVKSLVPVFDTSLFKLAATMSVGGTYAGNCNGKYGGAITNLENNMRDGLQKCFNDYANTGYTDSFISEYNMVLREQTRSIANRIDFCLNLGSTTSTPVIKAGISKCLSETVTLSEVLIKDLSIQTKLVVSMINLESLAMVQRVESCGAILNHGLVAKATTLDTLLATYQWLALYSTAEVSWNLINIKAANLLDELGENEPAEPQPQLLSGLTSLVGSAVNGVATVLNGVATGFAAGTSGSLSASGSLSGGVNIGGITIGAGGTFNSNLPILNLVNNVVTSTLSALNTAISNIGSTAGTVLTNALATITNTLNSLLGGVSTSLGTIGSGLSGAPTTANGQAVINALNNVATAVNSAVNAASSVFGSTTVAGALGNLTATLNTDLAAAIQAINSATANPGAATTLLGALGPNGINTIATFLGDAAGVLYTTANIPLQLTAAARVNATLTANAGVPYSAAGIAAVNGTVNAVLANANNVLNAAVGSFVSTMANVQPATNAALAQATATINTALSNLNRVFNLLAANTKTSVTTAAQLAVSNLTDLVSTLQSNLSTLNTVTLNAIVSANASIAADASAIIGVLVENLGSTDATVVACSQTYLPLAVRTNVLYTTALGSCAVEATTIANILVGNTIAVVNSAATRIRSSTADVTLCISAIFPSTLCRTATVPNAPAYITNVALDVANIKTGEVLDVANTANEVALCASDTANAAATDFGAIATAYDQCLSA</sequence>
<organism evidence="2 3">
    <name type="scientific">Anopheles minimus</name>
    <dbReference type="NCBI Taxonomy" id="112268"/>
    <lineage>
        <taxon>Eukaryota</taxon>
        <taxon>Metazoa</taxon>
        <taxon>Ecdysozoa</taxon>
        <taxon>Arthropoda</taxon>
        <taxon>Hexapoda</taxon>
        <taxon>Insecta</taxon>
        <taxon>Pterygota</taxon>
        <taxon>Neoptera</taxon>
        <taxon>Endopterygota</taxon>
        <taxon>Diptera</taxon>
        <taxon>Nematocera</taxon>
        <taxon>Culicoidea</taxon>
        <taxon>Culicidae</taxon>
        <taxon>Anophelinae</taxon>
        <taxon>Anopheles</taxon>
    </lineage>
</organism>
<protein>
    <recommendedName>
        <fullName evidence="4">Protein TsetseEP domain-containing protein</fullName>
    </recommendedName>
</protein>
<evidence type="ECO:0000313" key="3">
    <source>
        <dbReference type="Proteomes" id="UP000075920"/>
    </source>
</evidence>
<accession>A0A182W6X8</accession>
<dbReference type="VEuPathDB" id="VectorBase:AMIN006100"/>
<evidence type="ECO:0000256" key="1">
    <source>
        <dbReference type="SAM" id="SignalP"/>
    </source>
</evidence>
<keyword evidence="3" id="KW-1185">Reference proteome</keyword>
<evidence type="ECO:0008006" key="4">
    <source>
        <dbReference type="Google" id="ProtNLM"/>
    </source>
</evidence>
<feature type="chain" id="PRO_5008140970" description="Protein TsetseEP domain-containing protein" evidence="1">
    <location>
        <begin position="25"/>
        <end position="1428"/>
    </location>
</feature>
<feature type="signal peptide" evidence="1">
    <location>
        <begin position="1"/>
        <end position="24"/>
    </location>
</feature>
<proteinExistence type="predicted"/>
<keyword evidence="1" id="KW-0732">Signal</keyword>